<gene>
    <name evidence="2" type="ORF">DDV96_04410</name>
</gene>
<keyword evidence="3" id="KW-1185">Reference proteome</keyword>
<organism evidence="2 3">
    <name type="scientific">Marixanthomonas spongiae</name>
    <dbReference type="NCBI Taxonomy" id="2174845"/>
    <lineage>
        <taxon>Bacteria</taxon>
        <taxon>Pseudomonadati</taxon>
        <taxon>Bacteroidota</taxon>
        <taxon>Flavobacteriia</taxon>
        <taxon>Flavobacteriales</taxon>
        <taxon>Flavobacteriaceae</taxon>
        <taxon>Marixanthomonas</taxon>
    </lineage>
</organism>
<evidence type="ECO:0000313" key="2">
    <source>
        <dbReference type="EMBL" id="PVW16500.1"/>
    </source>
</evidence>
<evidence type="ECO:0000256" key="1">
    <source>
        <dbReference type="SAM" id="SignalP"/>
    </source>
</evidence>
<evidence type="ECO:0008006" key="4">
    <source>
        <dbReference type="Google" id="ProtNLM"/>
    </source>
</evidence>
<dbReference type="OrthoDB" id="676420at2"/>
<sequence>MKPKIHILIFLLLLATVSILAQNPDPHGTEESAITGMLPSEFIQEKSDPSKIIYKTGNPADWPDNLDATIAAPNNHKILLENDKVRVMEVILQPNEIEPLHHHRWPSVLYIQEAGNFTDSDEEGNIIFDSRKLPEPLIFPLTMFKEPEAPHSVVNLSNTKTIRLIRVEMKQ</sequence>
<accession>A0A2U0I650</accession>
<dbReference type="Gene3D" id="2.60.120.10">
    <property type="entry name" value="Jelly Rolls"/>
    <property type="match status" value="1"/>
</dbReference>
<keyword evidence="1" id="KW-0732">Signal</keyword>
<evidence type="ECO:0000313" key="3">
    <source>
        <dbReference type="Proteomes" id="UP000245962"/>
    </source>
</evidence>
<protein>
    <recommendedName>
        <fullName evidence="4">Cupin domain-containing protein</fullName>
    </recommendedName>
</protein>
<dbReference type="AlphaFoldDB" id="A0A2U0I650"/>
<reference evidence="2 3" key="1">
    <citation type="submission" date="2018-04" db="EMBL/GenBank/DDBJ databases">
        <title>Marixanthomonas spongiae HN-E44 sp. nov., isolated from a marine sponge.</title>
        <authorList>
            <person name="Luo L."/>
            <person name="Zhuang L."/>
        </authorList>
    </citation>
    <scope>NUCLEOTIDE SEQUENCE [LARGE SCALE GENOMIC DNA]</scope>
    <source>
        <strain evidence="2 3">HN-E44</strain>
    </source>
</reference>
<proteinExistence type="predicted"/>
<dbReference type="EMBL" id="QEHR01000002">
    <property type="protein sequence ID" value="PVW16500.1"/>
    <property type="molecule type" value="Genomic_DNA"/>
</dbReference>
<comment type="caution">
    <text evidence="2">The sequence shown here is derived from an EMBL/GenBank/DDBJ whole genome shotgun (WGS) entry which is preliminary data.</text>
</comment>
<feature type="signal peptide" evidence="1">
    <location>
        <begin position="1"/>
        <end position="21"/>
    </location>
</feature>
<dbReference type="Proteomes" id="UP000245962">
    <property type="component" value="Unassembled WGS sequence"/>
</dbReference>
<feature type="chain" id="PRO_5015526264" description="Cupin domain-containing protein" evidence="1">
    <location>
        <begin position="22"/>
        <end position="171"/>
    </location>
</feature>
<dbReference type="RefSeq" id="WP_116693512.1">
    <property type="nucleotide sequence ID" value="NZ_QEHR01000002.1"/>
</dbReference>
<name>A0A2U0I650_9FLAO</name>
<dbReference type="InterPro" id="IPR014710">
    <property type="entry name" value="RmlC-like_jellyroll"/>
</dbReference>